<dbReference type="EMBL" id="CP136600">
    <property type="protein sequence ID" value="WOH36753.1"/>
    <property type="molecule type" value="Genomic_DNA"/>
</dbReference>
<reference evidence="2 3" key="1">
    <citation type="submission" date="2023-09" db="EMBL/GenBank/DDBJ databases">
        <authorList>
            <person name="Qi X."/>
        </authorList>
    </citation>
    <scope>NUCLEOTIDE SEQUENCE [LARGE SCALE GENOMIC DNA]</scope>
    <source>
        <strain evidence="2 3">S1-1</strain>
    </source>
</reference>
<keyword evidence="3" id="KW-1185">Reference proteome</keyword>
<dbReference type="EC" id="3.5.-.-" evidence="2"/>
<dbReference type="InterPro" id="IPR011059">
    <property type="entry name" value="Metal-dep_hydrolase_composite"/>
</dbReference>
<dbReference type="SUPFAM" id="SSF51556">
    <property type="entry name" value="Metallo-dependent hydrolases"/>
    <property type="match status" value="1"/>
</dbReference>
<gene>
    <name evidence="2" type="ORF">RI844_15450</name>
</gene>
<evidence type="ECO:0000259" key="1">
    <source>
        <dbReference type="Pfam" id="PF07969"/>
    </source>
</evidence>
<dbReference type="SUPFAM" id="SSF51338">
    <property type="entry name" value="Composite domain of metallo-dependent hydrolases"/>
    <property type="match status" value="1"/>
</dbReference>
<feature type="domain" description="Amidohydrolase 3" evidence="1">
    <location>
        <begin position="82"/>
        <end position="571"/>
    </location>
</feature>
<dbReference type="Proteomes" id="UP001301442">
    <property type="component" value="Chromosome"/>
</dbReference>
<keyword evidence="2" id="KW-0378">Hydrolase</keyword>
<name>A0ABZ0GLV4_9GAMM</name>
<dbReference type="Gene3D" id="3.20.20.140">
    <property type="entry name" value="Metal-dependent hydrolases"/>
    <property type="match status" value="1"/>
</dbReference>
<dbReference type="InterPro" id="IPR033932">
    <property type="entry name" value="YtcJ-like"/>
</dbReference>
<dbReference type="PANTHER" id="PTHR22642:SF2">
    <property type="entry name" value="PROTEIN LONG AFTER FAR-RED 3"/>
    <property type="match status" value="1"/>
</dbReference>
<dbReference type="CDD" id="cd01300">
    <property type="entry name" value="YtcJ_like"/>
    <property type="match status" value="1"/>
</dbReference>
<proteinExistence type="predicted"/>
<dbReference type="InterPro" id="IPR013108">
    <property type="entry name" value="Amidohydro_3"/>
</dbReference>
<dbReference type="PROSITE" id="PS51257">
    <property type="entry name" value="PROKAR_LIPOPROTEIN"/>
    <property type="match status" value="1"/>
</dbReference>
<dbReference type="PANTHER" id="PTHR22642">
    <property type="entry name" value="IMIDAZOLONEPROPIONASE"/>
    <property type="match status" value="1"/>
</dbReference>
<organism evidence="2 3">
    <name type="scientific">Thalassotalea fonticola</name>
    <dbReference type="NCBI Taxonomy" id="3065649"/>
    <lineage>
        <taxon>Bacteria</taxon>
        <taxon>Pseudomonadati</taxon>
        <taxon>Pseudomonadota</taxon>
        <taxon>Gammaproteobacteria</taxon>
        <taxon>Alteromonadales</taxon>
        <taxon>Colwelliaceae</taxon>
        <taxon>Thalassotalea</taxon>
    </lineage>
</organism>
<accession>A0ABZ0GLV4</accession>
<dbReference type="RefSeq" id="WP_348395565.1">
    <property type="nucleotide sequence ID" value="NZ_CP136600.1"/>
</dbReference>
<dbReference type="Gene3D" id="3.10.310.70">
    <property type="match status" value="1"/>
</dbReference>
<dbReference type="Pfam" id="PF07969">
    <property type="entry name" value="Amidohydro_3"/>
    <property type="match status" value="1"/>
</dbReference>
<protein>
    <submittedName>
        <fullName evidence="2">Amidohydrolase</fullName>
        <ecNumber evidence="2">3.5.-.-</ecNumber>
    </submittedName>
</protein>
<dbReference type="GO" id="GO:0016787">
    <property type="term" value="F:hydrolase activity"/>
    <property type="evidence" value="ECO:0007669"/>
    <property type="project" value="UniProtKB-KW"/>
</dbReference>
<sequence>MNKVLAIVALSILLSACTEPVPEAEMSLIDKADLVFFGGDIYTVNEAQPWADSVAIKDGEIVYVGDKAGLKVWVNADTKQRDLKGKMLLPGFIDSHAHPVMGGAYVRSLSLDTFATPKQWQQQVKDYAEQNKDATVLFGYGFLASAFGPEGPNKAMLDEVVADKAVYIMDEGFHGAWANSKAIELLGINKDTPDPVPGFSYYKRDDFGEPTGYLLEDTATAAVKALDIITTESVAKGTADVIDIMNSYGITSVFDAGALDVESLQLNVLKEIVAQDQMSIRLVGAHMVSSVATMDEAVATAAHKKAITKNERFHINMLKIMNDGTIEGKTAGMFEDYQGEPGNKGETVFNQQQMNTMLTAAAAKDIDVHIHALGERAISESLNAIEVARQTYPKSTNRYAICHIQVMADADIERFAKLNVIAQSTPLWSSYDAYGKEFVSDDQFNRYFRFNSLKQAKVKMSFGSDFPASGAGTLGISPIFNMEIGLTRQEVGNPQAPVQPGKDERLDVATLIKGYTLDAAYQLRLENSVGSIEVGKKADLVLLDKNLFAVDSYDIHKVVVLETILEGKTVYGD</sequence>
<evidence type="ECO:0000313" key="3">
    <source>
        <dbReference type="Proteomes" id="UP001301442"/>
    </source>
</evidence>
<evidence type="ECO:0000313" key="2">
    <source>
        <dbReference type="EMBL" id="WOH36753.1"/>
    </source>
</evidence>
<dbReference type="InterPro" id="IPR032466">
    <property type="entry name" value="Metal_Hydrolase"/>
</dbReference>
<dbReference type="Gene3D" id="2.30.40.10">
    <property type="entry name" value="Urease, subunit C, domain 1"/>
    <property type="match status" value="1"/>
</dbReference>